<sequence>MEESLFEGFGNEVVYVGAFVLMLLCLGLAWLSTHVDGASTMSTHPPSGVGSQAAEQIRIRLKFLNDTERVVEVNLGDTIGHIKRTHFPGQEPQVRFIYGGQILQDEWRTLMSYGVLADCVIHCHIARTTAGTAPRRHFEGGLYNEFSMRADTLLNVGNLMLPLSLFMLSVMWYFRIAYKQLFTAPATVSLIGMTLLFGCFVFNTYRR</sequence>
<dbReference type="PANTHER" id="PTHR14557:SF5">
    <property type="entry name" value="UBIQUITIN-LIKE DOMAIN-CONTAINING PROTEIN"/>
    <property type="match status" value="1"/>
</dbReference>
<dbReference type="PROSITE" id="PS50053">
    <property type="entry name" value="UBIQUITIN_2"/>
    <property type="match status" value="1"/>
</dbReference>
<dbReference type="Proteomes" id="UP000694388">
    <property type="component" value="Unplaced"/>
</dbReference>
<feature type="transmembrane region" description="Helical" evidence="1">
    <location>
        <begin position="186"/>
        <end position="205"/>
    </location>
</feature>
<name>A0A8C4N2U6_EPTBU</name>
<keyword evidence="1" id="KW-0812">Transmembrane</keyword>
<dbReference type="InterPro" id="IPR029071">
    <property type="entry name" value="Ubiquitin-like_domsf"/>
</dbReference>
<accession>A0A8C4N2U6</accession>
<evidence type="ECO:0000256" key="1">
    <source>
        <dbReference type="SAM" id="Phobius"/>
    </source>
</evidence>
<dbReference type="GO" id="GO:0016020">
    <property type="term" value="C:membrane"/>
    <property type="evidence" value="ECO:0007669"/>
    <property type="project" value="UniProtKB-SubCell"/>
</dbReference>
<dbReference type="InterPro" id="IPR000626">
    <property type="entry name" value="Ubiquitin-like_dom"/>
</dbReference>
<reference evidence="3" key="2">
    <citation type="submission" date="2025-09" db="UniProtKB">
        <authorList>
            <consortium name="Ensembl"/>
        </authorList>
    </citation>
    <scope>IDENTIFICATION</scope>
</reference>
<keyword evidence="4" id="KW-1185">Reference proteome</keyword>
<dbReference type="CDD" id="cd17057">
    <property type="entry name" value="Ubl_TMUB1_like"/>
    <property type="match status" value="1"/>
</dbReference>
<dbReference type="SUPFAM" id="SSF54236">
    <property type="entry name" value="Ubiquitin-like"/>
    <property type="match status" value="1"/>
</dbReference>
<dbReference type="GeneTree" id="ENSGT00390000014069"/>
<evidence type="ECO:0000259" key="2">
    <source>
        <dbReference type="PROSITE" id="PS50053"/>
    </source>
</evidence>
<evidence type="ECO:0000313" key="3">
    <source>
        <dbReference type="Ensembl" id="ENSEBUP00000000597.1"/>
    </source>
</evidence>
<dbReference type="Pfam" id="PF00240">
    <property type="entry name" value="ubiquitin"/>
    <property type="match status" value="1"/>
</dbReference>
<reference evidence="3" key="1">
    <citation type="submission" date="2025-08" db="UniProtKB">
        <authorList>
            <consortium name="Ensembl"/>
        </authorList>
    </citation>
    <scope>IDENTIFICATION</scope>
</reference>
<dbReference type="AlphaFoldDB" id="A0A8C4N2U6"/>
<dbReference type="Ensembl" id="ENSEBUT00000000900.1">
    <property type="protein sequence ID" value="ENSEBUP00000000597.1"/>
    <property type="gene ID" value="ENSEBUG00000000676.1"/>
</dbReference>
<dbReference type="InterPro" id="IPR040352">
    <property type="entry name" value="TMUB1/2"/>
</dbReference>
<dbReference type="Gene3D" id="3.10.20.90">
    <property type="entry name" value="Phosphatidylinositol 3-kinase Catalytic Subunit, Chain A, domain 1"/>
    <property type="match status" value="1"/>
</dbReference>
<dbReference type="GO" id="GO:0036503">
    <property type="term" value="P:ERAD pathway"/>
    <property type="evidence" value="ECO:0007669"/>
    <property type="project" value="InterPro"/>
</dbReference>
<protein>
    <submittedName>
        <fullName evidence="3">Transmembrane and ubiquitin-like domain containing 1</fullName>
    </submittedName>
</protein>
<feature type="transmembrane region" description="Helical" evidence="1">
    <location>
        <begin position="13"/>
        <end position="31"/>
    </location>
</feature>
<feature type="transmembrane region" description="Helical" evidence="1">
    <location>
        <begin position="153"/>
        <end position="174"/>
    </location>
</feature>
<dbReference type="PANTHER" id="PTHR14557">
    <property type="entry name" value="PROTEIN C7ORF21"/>
    <property type="match status" value="1"/>
</dbReference>
<keyword evidence="1" id="KW-0472">Membrane</keyword>
<feature type="domain" description="Ubiquitin-like" evidence="2">
    <location>
        <begin position="57"/>
        <end position="130"/>
    </location>
</feature>
<organism evidence="3 4">
    <name type="scientific">Eptatretus burgeri</name>
    <name type="common">Inshore hagfish</name>
    <dbReference type="NCBI Taxonomy" id="7764"/>
    <lineage>
        <taxon>Eukaryota</taxon>
        <taxon>Metazoa</taxon>
        <taxon>Chordata</taxon>
        <taxon>Craniata</taxon>
        <taxon>Vertebrata</taxon>
        <taxon>Cyclostomata</taxon>
        <taxon>Myxini</taxon>
        <taxon>Myxiniformes</taxon>
        <taxon>Myxinidae</taxon>
        <taxon>Eptatretinae</taxon>
        <taxon>Eptatretus</taxon>
    </lineage>
</organism>
<proteinExistence type="predicted"/>
<dbReference type="SMART" id="SM00213">
    <property type="entry name" value="UBQ"/>
    <property type="match status" value="1"/>
</dbReference>
<evidence type="ECO:0000313" key="4">
    <source>
        <dbReference type="Proteomes" id="UP000694388"/>
    </source>
</evidence>
<keyword evidence="1" id="KW-1133">Transmembrane helix</keyword>